<sequence>MATRAQPNGVLSIRSNQTTSNGNGNRPAQAAAKPAAAKLKTIVRRLAPGLTQEEFTTILGDEWKLGHGKVDWFRYKPGKDSKDASKPSKPSRAYLHLTNESHLLTLSEAVRIAVFEDATNTYNSPCLVGPPTVEFAPYGRIPAGRRRVDARAGTIDQDPEFMAFLEDLANPTTGKDLNADTLLDSGPSKRDKVTMTPLVQALKDKKAIKNKDAAAKAAKKQEANITKGKGAKESAADVKKGKDAKTDRLVDKATKEAVKILNREAASKLAAGSSTAAEVSSLESSTAPKLDIGKVPGRQRQAVLAAHIRMLQRDLGLSPAQAHRQVRRDTADAQKAERAAAGEQSKENGEAKSTRPIQPTSVPTAPKSTLSQNANRKARGKGSSTDSEAGKPVVASNPITPKVLLKKPEIQSAAASNSYPAAVTKPAASPAPAATRKPQPSAPLDGATQAFVKHANPSQGVTETLLKEAMEKFGAVKTVEIDRRKGFAYVDFADAEGLRKAMAANPISVAQGTVQVMQRKGTSLPPEKKTASQVPTAPSRGGRGGRGGSGTVGRRGGRGGARGGAGTSEPGKLPGSTPTGPSK</sequence>
<dbReference type="InterPro" id="IPR039722">
    <property type="entry name" value="Upf3"/>
</dbReference>
<dbReference type="InterPro" id="IPR035979">
    <property type="entry name" value="RBD_domain_sf"/>
</dbReference>
<feature type="domain" description="RRM" evidence="7">
    <location>
        <begin position="448"/>
        <end position="514"/>
    </location>
</feature>
<dbReference type="GO" id="GO:0005737">
    <property type="term" value="C:cytoplasm"/>
    <property type="evidence" value="ECO:0007669"/>
    <property type="project" value="TreeGrafter"/>
</dbReference>
<dbReference type="Pfam" id="PF03467">
    <property type="entry name" value="Smg4_UPF3"/>
    <property type="match status" value="1"/>
</dbReference>
<dbReference type="AlphaFoldDB" id="A0A1E1KE26"/>
<organism evidence="8 9">
    <name type="scientific">Rhynchosporium graminicola</name>
    <dbReference type="NCBI Taxonomy" id="2792576"/>
    <lineage>
        <taxon>Eukaryota</taxon>
        <taxon>Fungi</taxon>
        <taxon>Dikarya</taxon>
        <taxon>Ascomycota</taxon>
        <taxon>Pezizomycotina</taxon>
        <taxon>Leotiomycetes</taxon>
        <taxon>Helotiales</taxon>
        <taxon>Ploettnerulaceae</taxon>
        <taxon>Rhynchosporium</taxon>
    </lineage>
</organism>
<dbReference type="SUPFAM" id="SSF54928">
    <property type="entry name" value="RNA-binding domain, RBD"/>
    <property type="match status" value="2"/>
</dbReference>
<dbReference type="FunFam" id="3.30.70.330:FF:000637">
    <property type="entry name" value="Nonsense-mediated mRNA decay protein Upf3, putative"/>
    <property type="match status" value="1"/>
</dbReference>
<gene>
    <name evidence="8" type="ORF">RCO7_04950</name>
</gene>
<feature type="compositionally biased region" description="Basic and acidic residues" evidence="6">
    <location>
        <begin position="230"/>
        <end position="247"/>
    </location>
</feature>
<keyword evidence="3" id="KW-0866">Nonsense-mediated mRNA decay</keyword>
<accession>A0A1E1KE26</accession>
<feature type="compositionally biased region" description="Polar residues" evidence="6">
    <location>
        <begin position="272"/>
        <end position="287"/>
    </location>
</feature>
<feature type="compositionally biased region" description="Basic and acidic residues" evidence="6">
    <location>
        <begin position="327"/>
        <end position="353"/>
    </location>
</feature>
<dbReference type="GO" id="GO:0005730">
    <property type="term" value="C:nucleolus"/>
    <property type="evidence" value="ECO:0007669"/>
    <property type="project" value="TreeGrafter"/>
</dbReference>
<dbReference type="PANTHER" id="PTHR13112">
    <property type="entry name" value="UPF3 REGULATOR OF NONSENSE TRANSCRIPTS-LIKE PROTEIN"/>
    <property type="match status" value="1"/>
</dbReference>
<dbReference type="Pfam" id="PF00076">
    <property type="entry name" value="RRM_1"/>
    <property type="match status" value="1"/>
</dbReference>
<evidence type="ECO:0000256" key="5">
    <source>
        <dbReference type="PROSITE-ProRule" id="PRU00176"/>
    </source>
</evidence>
<dbReference type="GO" id="GO:0003729">
    <property type="term" value="F:mRNA binding"/>
    <property type="evidence" value="ECO:0007669"/>
    <property type="project" value="TreeGrafter"/>
</dbReference>
<comment type="subcellular location">
    <subcellularLocation>
        <location evidence="1">Nucleus</location>
    </subcellularLocation>
</comment>
<evidence type="ECO:0000259" key="7">
    <source>
        <dbReference type="PROSITE" id="PS50102"/>
    </source>
</evidence>
<evidence type="ECO:0000256" key="1">
    <source>
        <dbReference type="ARBA" id="ARBA00004123"/>
    </source>
</evidence>
<feature type="region of interest" description="Disordered" evidence="6">
    <location>
        <begin position="1"/>
        <end position="33"/>
    </location>
</feature>
<evidence type="ECO:0000256" key="6">
    <source>
        <dbReference type="SAM" id="MobiDB-lite"/>
    </source>
</evidence>
<name>A0A1E1KE26_9HELO</name>
<feature type="region of interest" description="Disordered" evidence="6">
    <location>
        <begin position="219"/>
        <end position="247"/>
    </location>
</feature>
<dbReference type="SMART" id="SM00360">
    <property type="entry name" value="RRM"/>
    <property type="match status" value="1"/>
</dbReference>
<evidence type="ECO:0000256" key="3">
    <source>
        <dbReference type="ARBA" id="ARBA00023161"/>
    </source>
</evidence>
<dbReference type="InterPro" id="IPR005120">
    <property type="entry name" value="UPF3_dom"/>
</dbReference>
<keyword evidence="9" id="KW-1185">Reference proteome</keyword>
<keyword evidence="5" id="KW-0694">RNA-binding</keyword>
<feature type="region of interest" description="Disordered" evidence="6">
    <location>
        <begin position="415"/>
        <end position="446"/>
    </location>
</feature>
<dbReference type="Proteomes" id="UP000178129">
    <property type="component" value="Unassembled WGS sequence"/>
</dbReference>
<feature type="region of interest" description="Disordered" evidence="6">
    <location>
        <begin position="516"/>
        <end position="583"/>
    </location>
</feature>
<dbReference type="STRING" id="914237.A0A1E1KE26"/>
<feature type="compositionally biased region" description="Gly residues" evidence="6">
    <location>
        <begin position="541"/>
        <end position="566"/>
    </location>
</feature>
<proteinExistence type="inferred from homology"/>
<evidence type="ECO:0000256" key="4">
    <source>
        <dbReference type="ARBA" id="ARBA00023242"/>
    </source>
</evidence>
<protein>
    <submittedName>
        <fullName evidence="8">Related to nucleolar phosphoprotein</fullName>
    </submittedName>
</protein>
<dbReference type="PANTHER" id="PTHR13112:SF0">
    <property type="entry name" value="FI21285P1"/>
    <property type="match status" value="1"/>
</dbReference>
<dbReference type="Gene3D" id="3.30.70.330">
    <property type="match status" value="2"/>
</dbReference>
<feature type="compositionally biased region" description="Polar residues" evidence="6">
    <location>
        <begin position="355"/>
        <end position="375"/>
    </location>
</feature>
<comment type="similarity">
    <text evidence="2">Belongs to the RENT3 family.</text>
</comment>
<keyword evidence="4" id="KW-0539">Nucleus</keyword>
<dbReference type="CDD" id="cd00590">
    <property type="entry name" value="RRM_SF"/>
    <property type="match status" value="1"/>
</dbReference>
<dbReference type="GO" id="GO:0000184">
    <property type="term" value="P:nuclear-transcribed mRNA catabolic process, nonsense-mediated decay"/>
    <property type="evidence" value="ECO:0007669"/>
    <property type="project" value="UniProtKB-KW"/>
</dbReference>
<feature type="compositionally biased region" description="Polar residues" evidence="6">
    <location>
        <begin position="13"/>
        <end position="26"/>
    </location>
</feature>
<evidence type="ECO:0000313" key="9">
    <source>
        <dbReference type="Proteomes" id="UP000178129"/>
    </source>
</evidence>
<feature type="compositionally biased region" description="Low complexity" evidence="6">
    <location>
        <begin position="420"/>
        <end position="438"/>
    </location>
</feature>
<dbReference type="InParanoid" id="A0A1E1KE26"/>
<dbReference type="InterPro" id="IPR012677">
    <property type="entry name" value="Nucleotide-bd_a/b_plait_sf"/>
</dbReference>
<reference evidence="9" key="1">
    <citation type="submission" date="2016-03" db="EMBL/GenBank/DDBJ databases">
        <authorList>
            <person name="Ploux O."/>
        </authorList>
    </citation>
    <scope>NUCLEOTIDE SEQUENCE [LARGE SCALE GENOMIC DNA]</scope>
    <source>
        <strain evidence="9">UK7</strain>
    </source>
</reference>
<dbReference type="PROSITE" id="PS50102">
    <property type="entry name" value="RRM"/>
    <property type="match status" value="1"/>
</dbReference>
<comment type="caution">
    <text evidence="8">The sequence shown here is derived from an EMBL/GenBank/DDBJ whole genome shotgun (WGS) entry which is preliminary data.</text>
</comment>
<feature type="region of interest" description="Disordered" evidence="6">
    <location>
        <begin position="267"/>
        <end position="294"/>
    </location>
</feature>
<dbReference type="InterPro" id="IPR000504">
    <property type="entry name" value="RRM_dom"/>
</dbReference>
<dbReference type="CDD" id="cd12455">
    <property type="entry name" value="RRM_like_Smg4_UPF3"/>
    <property type="match status" value="1"/>
</dbReference>
<evidence type="ECO:0000256" key="2">
    <source>
        <dbReference type="ARBA" id="ARBA00005991"/>
    </source>
</evidence>
<dbReference type="EMBL" id="FJUW01000012">
    <property type="protein sequence ID" value="CZS96313.1"/>
    <property type="molecule type" value="Genomic_DNA"/>
</dbReference>
<feature type="region of interest" description="Disordered" evidence="6">
    <location>
        <begin position="319"/>
        <end position="395"/>
    </location>
</feature>
<evidence type="ECO:0000313" key="8">
    <source>
        <dbReference type="EMBL" id="CZS96313.1"/>
    </source>
</evidence>
<dbReference type="GO" id="GO:0045727">
    <property type="term" value="P:positive regulation of translation"/>
    <property type="evidence" value="ECO:0007669"/>
    <property type="project" value="TreeGrafter"/>
</dbReference>